<gene>
    <name evidence="1" type="ORF">OKC24_12990</name>
</gene>
<accession>A0ABT3NKH5</accession>
<evidence type="ECO:0000313" key="2">
    <source>
        <dbReference type="Proteomes" id="UP001209682"/>
    </source>
</evidence>
<evidence type="ECO:0008006" key="3">
    <source>
        <dbReference type="Google" id="ProtNLM"/>
    </source>
</evidence>
<organism evidence="1 2">
    <name type="scientific">Acinetobacter entericus</name>
    <dbReference type="NCBI Taxonomy" id="2989714"/>
    <lineage>
        <taxon>Bacteria</taxon>
        <taxon>Pseudomonadati</taxon>
        <taxon>Pseudomonadota</taxon>
        <taxon>Gammaproteobacteria</taxon>
        <taxon>Moraxellales</taxon>
        <taxon>Moraxellaceae</taxon>
        <taxon>Acinetobacter</taxon>
    </lineage>
</organism>
<evidence type="ECO:0000313" key="1">
    <source>
        <dbReference type="EMBL" id="MCW8040057.1"/>
    </source>
</evidence>
<keyword evidence="2" id="KW-1185">Reference proteome</keyword>
<reference evidence="1 2" key="1">
    <citation type="submission" date="2022-11" db="EMBL/GenBank/DDBJ databases">
        <title>Acinetobacter entericus sp. nov., isolated from the gut of the plastic-eating larvae of the Coleoptera insect Zophobas atratus.</title>
        <authorList>
            <person name="Dong X."/>
            <person name="Yang Y."/>
        </authorList>
    </citation>
    <scope>NUCLEOTIDE SEQUENCE [LARGE SCALE GENOMIC DNA]</scope>
    <source>
        <strain evidence="1 2">BIT-DXN8</strain>
    </source>
</reference>
<comment type="caution">
    <text evidence="1">The sequence shown here is derived from an EMBL/GenBank/DDBJ whole genome shotgun (WGS) entry which is preliminary data.</text>
</comment>
<dbReference type="RefSeq" id="WP_265465512.1">
    <property type="nucleotide sequence ID" value="NZ_JAPEQW010000016.1"/>
</dbReference>
<proteinExistence type="predicted"/>
<name>A0ABT3NKH5_9GAMM</name>
<protein>
    <recommendedName>
        <fullName evidence="3">Transcriptional regulator</fullName>
    </recommendedName>
</protein>
<dbReference type="EMBL" id="JAPEQW010000016">
    <property type="protein sequence ID" value="MCW8040057.1"/>
    <property type="molecule type" value="Genomic_DNA"/>
</dbReference>
<dbReference type="Proteomes" id="UP001209682">
    <property type="component" value="Unassembled WGS sequence"/>
</dbReference>
<sequence>MNFRDFILKQTPADLEKYAKDAGTTVGYIKSHLLYGYKEPRKNLRKALAEASNGEVSEIEIHQHFGLFPVQSLNNQNGNKPAIQ</sequence>